<keyword evidence="5 13" id="KW-0479">Metal-binding</keyword>
<dbReference type="PROSITE" id="PS50862">
    <property type="entry name" value="AA_TRNA_LIGASE_II"/>
    <property type="match status" value="1"/>
</dbReference>
<dbReference type="InterPro" id="IPR004095">
    <property type="entry name" value="TGS"/>
</dbReference>
<dbReference type="SUPFAM" id="SSF52954">
    <property type="entry name" value="Class II aaRS ABD-related"/>
    <property type="match status" value="1"/>
</dbReference>
<dbReference type="InterPro" id="IPR018163">
    <property type="entry name" value="Thr/Ala-tRNA-synth_IIc_edit"/>
</dbReference>
<dbReference type="Pfam" id="PF02824">
    <property type="entry name" value="TGS"/>
    <property type="match status" value="1"/>
</dbReference>
<feature type="domain" description="Aminoacyl-transfer RNA synthetases class-II family profile" evidence="14">
    <location>
        <begin position="247"/>
        <end position="541"/>
    </location>
</feature>
<dbReference type="KEGG" id="parq:DSM112329_02308"/>
<dbReference type="Pfam" id="PF07973">
    <property type="entry name" value="tRNA_SAD"/>
    <property type="match status" value="1"/>
</dbReference>
<dbReference type="InterPro" id="IPR002314">
    <property type="entry name" value="aa-tRNA-synt_IIb"/>
</dbReference>
<dbReference type="InterPro" id="IPR006195">
    <property type="entry name" value="aa-tRNA-synth_II"/>
</dbReference>
<evidence type="ECO:0000256" key="1">
    <source>
        <dbReference type="ARBA" id="ARBA00008226"/>
    </source>
</evidence>
<evidence type="ECO:0000256" key="9">
    <source>
        <dbReference type="ARBA" id="ARBA00022884"/>
    </source>
</evidence>
<evidence type="ECO:0000256" key="5">
    <source>
        <dbReference type="ARBA" id="ARBA00022723"/>
    </source>
</evidence>
<feature type="binding site" evidence="13">
    <location>
        <position position="390"/>
    </location>
    <ligand>
        <name>Zn(2+)</name>
        <dbReference type="ChEBI" id="CHEBI:29105"/>
        <note>catalytic</note>
    </ligand>
</feature>
<comment type="subcellular location">
    <subcellularLocation>
        <location evidence="13">Cytoplasm</location>
    </subcellularLocation>
</comment>
<dbReference type="Gene3D" id="3.30.980.10">
    <property type="entry name" value="Threonyl-trna Synthetase, Chain A, domain 2"/>
    <property type="match status" value="1"/>
</dbReference>
<keyword evidence="10 13" id="KW-0648">Protein biosynthesis</keyword>
<proteinExistence type="inferred from homology"/>
<evidence type="ECO:0000256" key="13">
    <source>
        <dbReference type="HAMAP-Rule" id="MF_00184"/>
    </source>
</evidence>
<dbReference type="Gene3D" id="3.30.54.20">
    <property type="match status" value="1"/>
</dbReference>
<dbReference type="NCBIfam" id="TIGR00418">
    <property type="entry name" value="thrS"/>
    <property type="match status" value="1"/>
</dbReference>
<dbReference type="GO" id="GO:0004829">
    <property type="term" value="F:threonine-tRNA ligase activity"/>
    <property type="evidence" value="ECO:0007669"/>
    <property type="project" value="UniProtKB-UniRule"/>
</dbReference>
<keyword evidence="11 13" id="KW-0030">Aminoacyl-tRNA synthetase</keyword>
<protein>
    <recommendedName>
        <fullName evidence="13">Threonine--tRNA ligase</fullName>
        <ecNumber evidence="13">6.1.1.3</ecNumber>
    </recommendedName>
    <alternativeName>
        <fullName evidence="13">Threonyl-tRNA synthetase</fullName>
        <shortName evidence="13">ThrRS</shortName>
    </alternativeName>
</protein>
<keyword evidence="6 13" id="KW-0547">Nucleotide-binding</keyword>
<feature type="binding site" evidence="13">
    <location>
        <position position="518"/>
    </location>
    <ligand>
        <name>Zn(2+)</name>
        <dbReference type="ChEBI" id="CHEBI:29105"/>
        <note>catalytic</note>
    </ligand>
</feature>
<comment type="cofactor">
    <cofactor evidence="13">
        <name>Zn(2+)</name>
        <dbReference type="ChEBI" id="CHEBI:29105"/>
    </cofactor>
    <text evidence="13">Binds 1 zinc ion per subunit.</text>
</comment>
<evidence type="ECO:0000256" key="3">
    <source>
        <dbReference type="ARBA" id="ARBA00022555"/>
    </source>
</evidence>
<dbReference type="InterPro" id="IPR045864">
    <property type="entry name" value="aa-tRNA-synth_II/BPL/LPL"/>
</dbReference>
<evidence type="ECO:0000256" key="10">
    <source>
        <dbReference type="ARBA" id="ARBA00022917"/>
    </source>
</evidence>
<gene>
    <name evidence="16" type="primary">thrZ</name>
    <name evidence="13" type="synonym">thrS</name>
    <name evidence="16" type="ORF">DSM112329_02308</name>
</gene>
<dbReference type="SUPFAM" id="SSF55681">
    <property type="entry name" value="Class II aaRS and biotin synthetases"/>
    <property type="match status" value="1"/>
</dbReference>
<dbReference type="Gene3D" id="3.30.930.10">
    <property type="entry name" value="Bira Bifunctional Protein, Domain 2"/>
    <property type="match status" value="1"/>
</dbReference>
<evidence type="ECO:0000313" key="16">
    <source>
        <dbReference type="EMBL" id="XAY05455.1"/>
    </source>
</evidence>
<keyword evidence="2 13" id="KW-0963">Cytoplasm</keyword>
<dbReference type="InterPro" id="IPR002320">
    <property type="entry name" value="Thr-tRNA-ligase_IIa"/>
</dbReference>
<dbReference type="CDD" id="cd00860">
    <property type="entry name" value="ThrRS_anticodon"/>
    <property type="match status" value="1"/>
</dbReference>
<evidence type="ECO:0000256" key="7">
    <source>
        <dbReference type="ARBA" id="ARBA00022833"/>
    </source>
</evidence>
<dbReference type="InterPro" id="IPR036621">
    <property type="entry name" value="Anticodon-bd_dom_sf"/>
</dbReference>
<evidence type="ECO:0000256" key="4">
    <source>
        <dbReference type="ARBA" id="ARBA00022598"/>
    </source>
</evidence>
<dbReference type="PRINTS" id="PR01047">
    <property type="entry name" value="TRNASYNTHTHR"/>
</dbReference>
<organism evidence="16">
    <name type="scientific">Paraconexibacter sp. AEG42_29</name>
    <dbReference type="NCBI Taxonomy" id="2997339"/>
    <lineage>
        <taxon>Bacteria</taxon>
        <taxon>Bacillati</taxon>
        <taxon>Actinomycetota</taxon>
        <taxon>Thermoleophilia</taxon>
        <taxon>Solirubrobacterales</taxon>
        <taxon>Paraconexibacteraceae</taxon>
        <taxon>Paraconexibacter</taxon>
    </lineage>
</organism>
<dbReference type="SMART" id="SM00863">
    <property type="entry name" value="tRNA_SAD"/>
    <property type="match status" value="1"/>
</dbReference>
<keyword evidence="8 13" id="KW-0067">ATP-binding</keyword>
<evidence type="ECO:0000259" key="15">
    <source>
        <dbReference type="PROSITE" id="PS51880"/>
    </source>
</evidence>
<feature type="domain" description="TGS" evidence="15">
    <location>
        <begin position="1"/>
        <end position="60"/>
    </location>
</feature>
<dbReference type="InterPro" id="IPR047246">
    <property type="entry name" value="ThrRS_anticodon"/>
</dbReference>
<dbReference type="PANTHER" id="PTHR11451">
    <property type="entry name" value="THREONINE-TRNA LIGASE"/>
    <property type="match status" value="1"/>
</dbReference>
<dbReference type="GO" id="GO:0000049">
    <property type="term" value="F:tRNA binding"/>
    <property type="evidence" value="ECO:0007669"/>
    <property type="project" value="UniProtKB-KW"/>
</dbReference>
<dbReference type="Pfam" id="PF03129">
    <property type="entry name" value="HGTP_anticodon"/>
    <property type="match status" value="1"/>
</dbReference>
<evidence type="ECO:0000256" key="12">
    <source>
        <dbReference type="ARBA" id="ARBA00049515"/>
    </source>
</evidence>
<dbReference type="InterPro" id="IPR012947">
    <property type="entry name" value="tRNA_SAD"/>
</dbReference>
<dbReference type="GO" id="GO:0005524">
    <property type="term" value="F:ATP binding"/>
    <property type="evidence" value="ECO:0007669"/>
    <property type="project" value="UniProtKB-UniRule"/>
</dbReference>
<dbReference type="InterPro" id="IPR004154">
    <property type="entry name" value="Anticodon-bd"/>
</dbReference>
<dbReference type="AlphaFoldDB" id="A0AAU7AVS1"/>
<dbReference type="Gene3D" id="3.10.20.30">
    <property type="match status" value="1"/>
</dbReference>
<name>A0AAU7AVS1_9ACTN</name>
<dbReference type="PROSITE" id="PS51880">
    <property type="entry name" value="TGS"/>
    <property type="match status" value="1"/>
</dbReference>
<dbReference type="GO" id="GO:0006435">
    <property type="term" value="P:threonyl-tRNA aminoacylation"/>
    <property type="evidence" value="ECO:0007669"/>
    <property type="project" value="UniProtKB-UniRule"/>
</dbReference>
<feature type="binding site" evidence="13">
    <location>
        <position position="339"/>
    </location>
    <ligand>
        <name>Zn(2+)</name>
        <dbReference type="ChEBI" id="CHEBI:29105"/>
        <note>catalytic</note>
    </ligand>
</feature>
<comment type="catalytic activity">
    <reaction evidence="12 13">
        <text>tRNA(Thr) + L-threonine + ATP = L-threonyl-tRNA(Thr) + AMP + diphosphate + H(+)</text>
        <dbReference type="Rhea" id="RHEA:24624"/>
        <dbReference type="Rhea" id="RHEA-COMP:9670"/>
        <dbReference type="Rhea" id="RHEA-COMP:9704"/>
        <dbReference type="ChEBI" id="CHEBI:15378"/>
        <dbReference type="ChEBI" id="CHEBI:30616"/>
        <dbReference type="ChEBI" id="CHEBI:33019"/>
        <dbReference type="ChEBI" id="CHEBI:57926"/>
        <dbReference type="ChEBI" id="CHEBI:78442"/>
        <dbReference type="ChEBI" id="CHEBI:78534"/>
        <dbReference type="ChEBI" id="CHEBI:456215"/>
        <dbReference type="EC" id="6.1.1.3"/>
    </reaction>
</comment>
<dbReference type="EC" id="6.1.1.3" evidence="13"/>
<sequence length="644" mass="71642">MTVTLPDGTKLDLPAGATGLDAAAAIGEGLARAALAVKWDGEVRDLSAPLPDGVALEIITQRSGQDALDLVRHDTAHVLAAAMLELYPGVKISIGPSIDDGFYYDFDFPEGVTFTDADFPAVEKQMKQHVKAAEAFTREDVSTAAALERFKAEDQPYKVELIEDLITNTGVETVSLYTNGPFTDLCRGPHAPTTKRIGAFKLQSVAGAYWRGDSSRQQLTRVYGTAFFDKKELAAHLELLEEAKKRDHRKLGKELGLYHFTEAAPGSAFWTPAGTRVFNQLVALSREMGDVRGYTEVKTPQLFDSSLWKTSGHWDKYRDDMFLTETGDERQMGFKPMNCPGHFELFRQTRWSYRDLPVRFSEPGLLHRNELSGALHGLLRVRQFCQDDAHLFVTEDQLLDEITACIAFARDTYALFGFTDEDIKYELSTRPENRLGTDEFWDMAEGVLAEALTANGIAYEIGEGGGAFYAPKIDFHFTDSLKRSWQLGTVQLDYQAPERFDLTYTGADNADHRPVILHRALMGSYERFIGILLEHTAGELPFWLTPVQAIVLPISDRHAEAADTAASTLRAAGVRIEVDVRTESVGRKIRDAELRKIPYMLVVGDREAEDGTVSVRRHREGDEGSEAVAALAERLSADSADRRY</sequence>
<dbReference type="Gene3D" id="3.40.50.800">
    <property type="entry name" value="Anticodon-binding domain"/>
    <property type="match status" value="1"/>
</dbReference>
<dbReference type="HAMAP" id="MF_00184">
    <property type="entry name" value="Thr_tRNA_synth"/>
    <property type="match status" value="1"/>
</dbReference>
<keyword evidence="7 13" id="KW-0862">Zinc</keyword>
<dbReference type="InterPro" id="IPR012676">
    <property type="entry name" value="TGS-like"/>
</dbReference>
<dbReference type="SUPFAM" id="SSF55186">
    <property type="entry name" value="ThrRS/AlaRS common domain"/>
    <property type="match status" value="1"/>
</dbReference>
<accession>A0AAU7AVS1</accession>
<dbReference type="GO" id="GO:0005829">
    <property type="term" value="C:cytosol"/>
    <property type="evidence" value="ECO:0007669"/>
    <property type="project" value="TreeGrafter"/>
</dbReference>
<dbReference type="FunFam" id="3.30.980.10:FF:000005">
    <property type="entry name" value="Threonyl-tRNA synthetase, mitochondrial"/>
    <property type="match status" value="1"/>
</dbReference>
<dbReference type="GO" id="GO:0046872">
    <property type="term" value="F:metal ion binding"/>
    <property type="evidence" value="ECO:0007669"/>
    <property type="project" value="UniProtKB-KW"/>
</dbReference>
<evidence type="ECO:0000256" key="2">
    <source>
        <dbReference type="ARBA" id="ARBA00022490"/>
    </source>
</evidence>
<dbReference type="RefSeq" id="WP_354701963.1">
    <property type="nucleotide sequence ID" value="NZ_CP114014.1"/>
</dbReference>
<dbReference type="PANTHER" id="PTHR11451:SF44">
    <property type="entry name" value="THREONINE--TRNA LIGASE, CHLOROPLASTIC_MITOCHONDRIAL 2"/>
    <property type="match status" value="1"/>
</dbReference>
<evidence type="ECO:0000256" key="6">
    <source>
        <dbReference type="ARBA" id="ARBA00022741"/>
    </source>
</evidence>
<evidence type="ECO:0000259" key="14">
    <source>
        <dbReference type="PROSITE" id="PS50862"/>
    </source>
</evidence>
<comment type="subunit">
    <text evidence="13">Homodimer.</text>
</comment>
<evidence type="ECO:0000256" key="11">
    <source>
        <dbReference type="ARBA" id="ARBA00023146"/>
    </source>
</evidence>
<evidence type="ECO:0000256" key="8">
    <source>
        <dbReference type="ARBA" id="ARBA00022840"/>
    </source>
</evidence>
<dbReference type="SUPFAM" id="SSF81271">
    <property type="entry name" value="TGS-like"/>
    <property type="match status" value="1"/>
</dbReference>
<dbReference type="CDD" id="cd00771">
    <property type="entry name" value="ThrRS_core"/>
    <property type="match status" value="1"/>
</dbReference>
<dbReference type="Pfam" id="PF00587">
    <property type="entry name" value="tRNA-synt_2b"/>
    <property type="match status" value="1"/>
</dbReference>
<keyword evidence="9 13" id="KW-0694">RNA-binding</keyword>
<dbReference type="InterPro" id="IPR012675">
    <property type="entry name" value="Beta-grasp_dom_sf"/>
</dbReference>
<reference evidence="16" key="1">
    <citation type="submission" date="2022-12" db="EMBL/GenBank/DDBJ databases">
        <title>Paraconexibacter alkalitolerans sp. nov. and Baekduia alba sp. nov., isolated from soil and emended description of the genera Paraconexibacter (Chun et al., 2020) and Baekduia (An et al., 2020).</title>
        <authorList>
            <person name="Vieira S."/>
            <person name="Huber K.J."/>
            <person name="Geppert A."/>
            <person name="Wolf J."/>
            <person name="Neumann-Schaal M."/>
            <person name="Muesken M."/>
            <person name="Overmann J."/>
        </authorList>
    </citation>
    <scope>NUCLEOTIDE SEQUENCE</scope>
    <source>
        <strain evidence="16">AEG42_29</strain>
    </source>
</reference>
<dbReference type="CDD" id="cd01667">
    <property type="entry name" value="TGS_ThrRS"/>
    <property type="match status" value="1"/>
</dbReference>
<keyword evidence="4 13" id="KW-0436">Ligase</keyword>
<dbReference type="FunFam" id="3.30.930.10:FF:000002">
    <property type="entry name" value="Threonine--tRNA ligase"/>
    <property type="match status" value="1"/>
</dbReference>
<dbReference type="InterPro" id="IPR033728">
    <property type="entry name" value="ThrRS_core"/>
</dbReference>
<dbReference type="FunFam" id="3.40.50.800:FF:000001">
    <property type="entry name" value="Threonine--tRNA ligase"/>
    <property type="match status" value="1"/>
</dbReference>
<keyword evidence="3 13" id="KW-0820">tRNA-binding</keyword>
<comment type="caution">
    <text evidence="13">Lacks conserved residue(s) required for the propagation of feature annotation.</text>
</comment>
<comment type="similarity">
    <text evidence="1 13">Belongs to the class-II aminoacyl-tRNA synthetase family.</text>
</comment>
<dbReference type="EMBL" id="CP114014">
    <property type="protein sequence ID" value="XAY05455.1"/>
    <property type="molecule type" value="Genomic_DNA"/>
</dbReference>